<comment type="caution">
    <text evidence="2">The sequence shown here is derived from an EMBL/GenBank/DDBJ whole genome shotgun (WGS) entry which is preliminary data.</text>
</comment>
<gene>
    <name evidence="2" type="ORF">GKD67_00210</name>
</gene>
<dbReference type="RefSeq" id="WP_154394788.1">
    <property type="nucleotide sequence ID" value="NZ_JAQMQB010000013.1"/>
</dbReference>
<accession>A0A7K0GPU0</accession>
<feature type="transmembrane region" description="Helical" evidence="1">
    <location>
        <begin position="7"/>
        <end position="25"/>
    </location>
</feature>
<keyword evidence="1" id="KW-1133">Transmembrane helix</keyword>
<keyword evidence="1" id="KW-0472">Membrane</keyword>
<proteinExistence type="predicted"/>
<sequence>MKKILNYILLSVNIIALIALLTVVFNPFIECGWTQKTIDIWNSTLINLLCGVHISTIFYYLLVYFPELSKGKDAMKKSIPHLQFIILRMELFIAYTAKENNIPVDENDIYYQNVPFRIDTQIDIEKPEIRFAYYERSGSQLKKTKGFAYDISDLKAHSNIVLYRLNKILSIPYIEYNDDLFQILISLRDCCLLNVLEEHDLLHKEKNEKMNWKSSVAFTTGIDEYHILYKSLLKYAKPTKCYVIKDN</sequence>
<dbReference type="EMBL" id="WKMY01000001">
    <property type="protein sequence ID" value="MRY91689.1"/>
    <property type="molecule type" value="Genomic_DNA"/>
</dbReference>
<feature type="transmembrane region" description="Helical" evidence="1">
    <location>
        <begin position="45"/>
        <end position="65"/>
    </location>
</feature>
<evidence type="ECO:0000313" key="2">
    <source>
        <dbReference type="EMBL" id="MRY91689.1"/>
    </source>
</evidence>
<dbReference type="Proteomes" id="UP000461276">
    <property type="component" value="Unassembled WGS sequence"/>
</dbReference>
<evidence type="ECO:0000313" key="3">
    <source>
        <dbReference type="Proteomes" id="UP000461276"/>
    </source>
</evidence>
<reference evidence="2 3" key="1">
    <citation type="journal article" date="2019" name="Nat. Med.">
        <title>A library of human gut bacterial isolates paired with longitudinal multiomics data enables mechanistic microbiome research.</title>
        <authorList>
            <person name="Poyet M."/>
            <person name="Groussin M."/>
            <person name="Gibbons S.M."/>
            <person name="Avila-Pacheco J."/>
            <person name="Jiang X."/>
            <person name="Kearney S.M."/>
            <person name="Perrotta A.R."/>
            <person name="Berdy B."/>
            <person name="Zhao S."/>
            <person name="Lieberman T.D."/>
            <person name="Swanson P.K."/>
            <person name="Smith M."/>
            <person name="Roesemann S."/>
            <person name="Alexander J.E."/>
            <person name="Rich S.A."/>
            <person name="Livny J."/>
            <person name="Vlamakis H."/>
            <person name="Clish C."/>
            <person name="Bullock K."/>
            <person name="Deik A."/>
            <person name="Scott J."/>
            <person name="Pierce K.A."/>
            <person name="Xavier R.J."/>
            <person name="Alm E.J."/>
        </authorList>
    </citation>
    <scope>NUCLEOTIDE SEQUENCE [LARGE SCALE GENOMIC DNA]</scope>
    <source>
        <strain evidence="2 3">BIOML-A9</strain>
    </source>
</reference>
<dbReference type="AlphaFoldDB" id="A0A7K0GPU0"/>
<evidence type="ECO:0000256" key="1">
    <source>
        <dbReference type="SAM" id="Phobius"/>
    </source>
</evidence>
<protein>
    <submittedName>
        <fullName evidence="2">Uncharacterized protein</fullName>
    </submittedName>
</protein>
<keyword evidence="1" id="KW-0812">Transmembrane</keyword>
<organism evidence="2 3">
    <name type="scientific">Parabacteroides distasonis</name>
    <dbReference type="NCBI Taxonomy" id="823"/>
    <lineage>
        <taxon>Bacteria</taxon>
        <taxon>Pseudomonadati</taxon>
        <taxon>Bacteroidota</taxon>
        <taxon>Bacteroidia</taxon>
        <taxon>Bacteroidales</taxon>
        <taxon>Tannerellaceae</taxon>
        <taxon>Parabacteroides</taxon>
    </lineage>
</organism>
<name>A0A7K0GPU0_PARDI</name>